<keyword evidence="2" id="KW-0812">Transmembrane</keyword>
<dbReference type="InterPro" id="IPR006597">
    <property type="entry name" value="Sel1-like"/>
</dbReference>
<proteinExistence type="predicted"/>
<dbReference type="GO" id="GO:0055085">
    <property type="term" value="P:transmembrane transport"/>
    <property type="evidence" value="ECO:0007669"/>
    <property type="project" value="InterPro"/>
</dbReference>
<dbReference type="OrthoDB" id="8561742at2"/>
<dbReference type="SUPFAM" id="SSF81901">
    <property type="entry name" value="HCP-like"/>
    <property type="match status" value="1"/>
</dbReference>
<protein>
    <submittedName>
        <fullName evidence="6">TonB family C-terminal domain-containing protein</fullName>
    </submittedName>
</protein>
<dbReference type="SUPFAM" id="SSF74653">
    <property type="entry name" value="TolA/TonB C-terminal domain"/>
    <property type="match status" value="1"/>
</dbReference>
<keyword evidence="3" id="KW-1133">Transmembrane helix</keyword>
<dbReference type="STRING" id="152573.SAMN04488051_10719"/>
<dbReference type="Proteomes" id="UP000198773">
    <property type="component" value="Unassembled WGS sequence"/>
</dbReference>
<evidence type="ECO:0000313" key="6">
    <source>
        <dbReference type="EMBL" id="SEA84172.1"/>
    </source>
</evidence>
<evidence type="ECO:0000256" key="2">
    <source>
        <dbReference type="ARBA" id="ARBA00022692"/>
    </source>
</evidence>
<dbReference type="NCBIfam" id="TIGR01352">
    <property type="entry name" value="tonB_Cterm"/>
    <property type="match status" value="1"/>
</dbReference>
<dbReference type="InterPro" id="IPR006260">
    <property type="entry name" value="TonB/TolA_C"/>
</dbReference>
<dbReference type="Pfam" id="PF03544">
    <property type="entry name" value="TonB_C"/>
    <property type="match status" value="1"/>
</dbReference>
<name>A0A1H4EIW6_ALKAM</name>
<evidence type="ECO:0000256" key="1">
    <source>
        <dbReference type="ARBA" id="ARBA00004167"/>
    </source>
</evidence>
<evidence type="ECO:0000256" key="4">
    <source>
        <dbReference type="ARBA" id="ARBA00023136"/>
    </source>
</evidence>
<evidence type="ECO:0000259" key="5">
    <source>
        <dbReference type="PROSITE" id="PS52015"/>
    </source>
</evidence>
<comment type="subcellular location">
    <subcellularLocation>
        <location evidence="1">Membrane</location>
        <topology evidence="1">Single-pass membrane protein</topology>
    </subcellularLocation>
</comment>
<evidence type="ECO:0000313" key="7">
    <source>
        <dbReference type="Proteomes" id="UP000198773"/>
    </source>
</evidence>
<accession>A0A1H4EIW6</accession>
<dbReference type="EMBL" id="FNRM01000007">
    <property type="protein sequence ID" value="SEA84172.1"/>
    <property type="molecule type" value="Genomic_DNA"/>
</dbReference>
<dbReference type="Gene3D" id="3.30.2420.10">
    <property type="entry name" value="TonB"/>
    <property type="match status" value="1"/>
</dbReference>
<dbReference type="Gene3D" id="1.25.40.10">
    <property type="entry name" value="Tetratricopeptide repeat domain"/>
    <property type="match status" value="1"/>
</dbReference>
<dbReference type="InterPro" id="IPR037682">
    <property type="entry name" value="TonB_C"/>
</dbReference>
<reference evidence="6 7" key="1">
    <citation type="submission" date="2016-10" db="EMBL/GenBank/DDBJ databases">
        <authorList>
            <person name="de Groot N.N."/>
        </authorList>
    </citation>
    <scope>NUCLEOTIDE SEQUENCE [LARGE SCALE GENOMIC DNA]</scope>
    <source>
        <strain evidence="6 7">CGMCC 1.3430</strain>
    </source>
</reference>
<dbReference type="GO" id="GO:0016020">
    <property type="term" value="C:membrane"/>
    <property type="evidence" value="ECO:0007669"/>
    <property type="project" value="UniProtKB-SubCell"/>
</dbReference>
<dbReference type="InterPro" id="IPR011990">
    <property type="entry name" value="TPR-like_helical_dom_sf"/>
</dbReference>
<keyword evidence="4" id="KW-0472">Membrane</keyword>
<gene>
    <name evidence="6" type="ORF">SAMN04488051_10719</name>
</gene>
<sequence>MTHGIGSNRPDGKSWRCMVLSAALVCFGYSGVIKADFFQALQAYEQENYAAAYSGFSELIVLGNAQAAFNLGVMYYHGREVEANHIESLAYLHLARALGNDDAVAVQQHISAQLSESERRLARLRYEALQQQVVIRDDAAATQLYDLVQLQPLQTPMPVFPDEVHRRSRFGYIVVRFLVDKDGSVPVVDIIDSYPSGNYERSTLRTLKRWKFEPTGQQHLLSTQLNFWVPGSLRAREVEHLLTRDKIWDYAALGVSAYQEYVGSILHLIHIASGKQTYVDESLPDEGIAPDFTELLRQQTLSFRHRQFLGYTLVHVDENGRIDSVLAAHALEAPDSADLIGQRIRGANAGRYSISRPSRRDAILVQKLYPIPRQHTADFWWGEAAKNGNLKAQRILANQRIDWQFYLLQQQDLASMAWHGVRLTLDGEHEQGLVLLRQAAGQGYSVAEELLSVLIADE</sequence>
<evidence type="ECO:0000256" key="3">
    <source>
        <dbReference type="ARBA" id="ARBA00022989"/>
    </source>
</evidence>
<dbReference type="PROSITE" id="PS52015">
    <property type="entry name" value="TONB_CTD"/>
    <property type="match status" value="1"/>
</dbReference>
<feature type="domain" description="TonB C-terminal" evidence="5">
    <location>
        <begin position="145"/>
        <end position="236"/>
    </location>
</feature>
<dbReference type="AlphaFoldDB" id="A0A1H4EIW6"/>
<organism evidence="6 7">
    <name type="scientific">Alkalimonas amylolytica</name>
    <dbReference type="NCBI Taxonomy" id="152573"/>
    <lineage>
        <taxon>Bacteria</taxon>
        <taxon>Pseudomonadati</taxon>
        <taxon>Pseudomonadota</taxon>
        <taxon>Gammaproteobacteria</taxon>
        <taxon>Alkalimonas</taxon>
    </lineage>
</organism>
<dbReference type="SMART" id="SM00671">
    <property type="entry name" value="SEL1"/>
    <property type="match status" value="2"/>
</dbReference>
<dbReference type="RefSeq" id="WP_091343813.1">
    <property type="nucleotide sequence ID" value="NZ_FNRM01000007.1"/>
</dbReference>
<keyword evidence="7" id="KW-1185">Reference proteome</keyword>